<evidence type="ECO:0000313" key="1">
    <source>
        <dbReference type="EMBL" id="TXN34784.1"/>
    </source>
</evidence>
<dbReference type="PROSITE" id="PS51257">
    <property type="entry name" value="PROKAR_LIPOPROTEIN"/>
    <property type="match status" value="1"/>
</dbReference>
<dbReference type="RefSeq" id="WP_147743531.1">
    <property type="nucleotide sequence ID" value="NZ_VRUR01000002.1"/>
</dbReference>
<gene>
    <name evidence="1" type="ORF">FVB32_09270</name>
</gene>
<dbReference type="Proteomes" id="UP000321456">
    <property type="component" value="Unassembled WGS sequence"/>
</dbReference>
<organism evidence="1 2">
    <name type="scientific">Flagellimonas hymeniacidonis</name>
    <dbReference type="NCBI Taxonomy" id="2603628"/>
    <lineage>
        <taxon>Bacteria</taxon>
        <taxon>Pseudomonadati</taxon>
        <taxon>Bacteroidota</taxon>
        <taxon>Flavobacteriia</taxon>
        <taxon>Flavobacteriales</taxon>
        <taxon>Flavobacteriaceae</taxon>
        <taxon>Flagellimonas</taxon>
    </lineage>
</organism>
<accession>A0A5C8UZY4</accession>
<reference evidence="1 2" key="1">
    <citation type="submission" date="2019-08" db="EMBL/GenBank/DDBJ databases">
        <title>Professor.</title>
        <authorList>
            <person name="Park J.S."/>
        </authorList>
    </citation>
    <scope>NUCLEOTIDE SEQUENCE [LARGE SCALE GENOMIC DNA]</scope>
    <source>
        <strain evidence="1 2">176CP5-101</strain>
    </source>
</reference>
<name>A0A5C8UZY4_9FLAO</name>
<keyword evidence="2" id="KW-1185">Reference proteome</keyword>
<dbReference type="AlphaFoldDB" id="A0A5C8UZY4"/>
<comment type="caution">
    <text evidence="1">The sequence shown here is derived from an EMBL/GenBank/DDBJ whole genome shotgun (WGS) entry which is preliminary data.</text>
</comment>
<dbReference type="EMBL" id="VRUR01000002">
    <property type="protein sequence ID" value="TXN34784.1"/>
    <property type="molecule type" value="Genomic_DNA"/>
</dbReference>
<protein>
    <submittedName>
        <fullName evidence="1">Uncharacterized protein</fullName>
    </submittedName>
</protein>
<evidence type="ECO:0000313" key="2">
    <source>
        <dbReference type="Proteomes" id="UP000321456"/>
    </source>
</evidence>
<sequence length="435" mass="46445">MKNFKMYALFALAILVASCEEDDKITIGVQEDVTSGAILRTLSQTGSLDMFDTTAPISFSIQEQDAEGGDLLDRVEITGSFVDNNGDDDSTSGALTTITEFGETDGLPSFEYSLTLAEFLTALGLDITQVLPGDQFVVDMELFLTDGRSFKNEDTTGNVSGGSFFSSPYRYTETVSDGVSFLLPFLNDGINVADKTGINIAPTATNDDYSVQIRIDDGADGALLNTLTIYREFVDRTILEGDPDLSEAETVEATYDISSLTSEDGVRTVDFTRTLAQLYGATLTFADLGLNDEFNLRFEIETADGRLITTDEPGTEYYAQINVLECTLLNATAPFPGEYTINFFDSFGDGWDGASIDVSIDGGSATSYTILNGSSGNAKFTVPEGATSLEVTYTPGNFEEEHSYNIADPNGNQAAADAGGPLGPVVGTVGIAVCE</sequence>
<proteinExistence type="predicted"/>